<dbReference type="RefSeq" id="WP_013854969.1">
    <property type="nucleotide sequence ID" value="NZ_CP019581.1"/>
</dbReference>
<dbReference type="AlphaFoldDB" id="A0A3S8SCB6"/>
<dbReference type="EMBL" id="CP019581">
    <property type="protein sequence ID" value="AZK91438.1"/>
    <property type="molecule type" value="Genomic_DNA"/>
</dbReference>
<evidence type="ECO:0000313" key="3">
    <source>
        <dbReference type="Proteomes" id="UP000267945"/>
    </source>
</evidence>
<proteinExistence type="predicted"/>
<name>A0A3S8SCB6_LACHE</name>
<evidence type="ECO:0000256" key="1">
    <source>
        <dbReference type="SAM" id="MobiDB-lite"/>
    </source>
</evidence>
<sequence length="42" mass="4978">MPKTLKNLFARTTERKNRRSGTLKDDLNSRLFWNSVLKGQQK</sequence>
<dbReference type="GeneID" id="80427524"/>
<dbReference type="Proteomes" id="UP000267945">
    <property type="component" value="Chromosome"/>
</dbReference>
<protein>
    <submittedName>
        <fullName evidence="2">Uncharacterized protein</fullName>
    </submittedName>
</protein>
<gene>
    <name evidence="2" type="ORF">LH5_01196</name>
</gene>
<reference evidence="2 3" key="1">
    <citation type="submission" date="2017-02" db="EMBL/GenBank/DDBJ databases">
        <title>Complete genome sequence of Lactobacillus helveticus.</title>
        <authorList>
            <person name="Kim J.F."/>
            <person name="Chung Y."/>
            <person name="Kwak M."/>
        </authorList>
    </citation>
    <scope>NUCLEOTIDE SEQUENCE [LARGE SCALE GENOMIC DNA]</scope>
    <source>
        <strain evidence="2 3">LH5</strain>
    </source>
</reference>
<accession>A0A3S8SCB6</accession>
<organism evidence="2 3">
    <name type="scientific">Lactobacillus helveticus</name>
    <name type="common">Lactobacillus suntoryeus</name>
    <dbReference type="NCBI Taxonomy" id="1587"/>
    <lineage>
        <taxon>Bacteria</taxon>
        <taxon>Bacillati</taxon>
        <taxon>Bacillota</taxon>
        <taxon>Bacilli</taxon>
        <taxon>Lactobacillales</taxon>
        <taxon>Lactobacillaceae</taxon>
        <taxon>Lactobacillus</taxon>
    </lineage>
</organism>
<evidence type="ECO:0000313" key="2">
    <source>
        <dbReference type="EMBL" id="AZK91438.1"/>
    </source>
</evidence>
<feature type="region of interest" description="Disordered" evidence="1">
    <location>
        <begin position="1"/>
        <end position="22"/>
    </location>
</feature>